<dbReference type="AlphaFoldDB" id="A0A5N5V2I2"/>
<dbReference type="SUPFAM" id="SSF51905">
    <property type="entry name" value="FAD/NAD(P)-binding domain"/>
    <property type="match status" value="1"/>
</dbReference>
<comment type="caution">
    <text evidence="3">The sequence shown here is derived from an EMBL/GenBank/DDBJ whole genome shotgun (WGS) entry which is preliminary data.</text>
</comment>
<keyword evidence="4" id="KW-1185">Reference proteome</keyword>
<organism evidence="3 4">
    <name type="scientific">Mycolicibacterium phlei DSM 43239 = CCUG 21000</name>
    <dbReference type="NCBI Taxonomy" id="1226750"/>
    <lineage>
        <taxon>Bacteria</taxon>
        <taxon>Bacillati</taxon>
        <taxon>Actinomycetota</taxon>
        <taxon>Actinomycetes</taxon>
        <taxon>Mycobacteriales</taxon>
        <taxon>Mycobacteriaceae</taxon>
        <taxon>Mycolicibacterium</taxon>
    </lineage>
</organism>
<sequence>MSSQTYDIAVVGGGVIGAAIAAELSRRAVRVVWFEAAHDVAEGASKANSAIACTGFDMAPGSLESDLIAASNPRWEEICRAADVPFRRIGALVLAFEDADRESLRALSEQASGKGIEAELLSGSALREVARTAAPAAIGALHVPREGIVDPIRLTIGLAKLAVLNGVELRRSTPVTGFRHDASGAITHVVTPAGATAVGAVVNASGVNADLISDAAAAEEFTMWPRKGQFMLLDRAVGHLVPKIMCTAPSPHTRGIYAIPNTNHTVLVGPTAVDGQDRADKSTDTDTLDEVWAKAQRLLPVGLDRRYVTKTFAGLRPASDRTYRIEVSATVPNLVHAAGIRSTGVSSAPAVADHVAELIAANVVALPSKPSAVRSVPRIARLAEMDTDAAASAFTPPPGASPDQHPMVVCACEHVTAAEIAAECRGPVPATSLDAVRKRTRATAGRCQGAYCTVGVSFILSAATGQAPGEVCQGEPGSHWETPIR</sequence>
<proteinExistence type="predicted"/>
<evidence type="ECO:0000313" key="4">
    <source>
        <dbReference type="Proteomes" id="UP000325690"/>
    </source>
</evidence>
<evidence type="ECO:0000313" key="3">
    <source>
        <dbReference type="EMBL" id="KAB7756101.1"/>
    </source>
</evidence>
<feature type="domain" description="FAD dependent oxidoreductase" evidence="1">
    <location>
        <begin position="7"/>
        <end position="358"/>
    </location>
</feature>
<dbReference type="Gene3D" id="3.30.9.10">
    <property type="entry name" value="D-Amino Acid Oxidase, subunit A, domain 2"/>
    <property type="match status" value="1"/>
</dbReference>
<dbReference type="EMBL" id="ANBP01000014">
    <property type="protein sequence ID" value="KAB7756101.1"/>
    <property type="molecule type" value="Genomic_DNA"/>
</dbReference>
<reference evidence="3 4" key="1">
    <citation type="submission" date="2012-10" db="EMBL/GenBank/DDBJ databases">
        <title>The draft sequence of the Mycobacterium pheli genome.</title>
        <authorList>
            <person name="Pettersson B.M.F."/>
            <person name="Das S."/>
            <person name="Dasgupta S."/>
            <person name="Bhattacharya A."/>
            <person name="Kirsebom L.A."/>
        </authorList>
    </citation>
    <scope>NUCLEOTIDE SEQUENCE [LARGE SCALE GENOMIC DNA]</scope>
    <source>
        <strain evidence="3 4">CCUG 21000</strain>
    </source>
</reference>
<dbReference type="PANTHER" id="PTHR42720:SF1">
    <property type="entry name" value="GLYCEROL 3-PHOSPHATE OXIDASE"/>
    <property type="match status" value="1"/>
</dbReference>
<feature type="domain" description="BFD-like [2Fe-2S]-binding" evidence="2">
    <location>
        <begin position="408"/>
        <end position="459"/>
    </location>
</feature>
<dbReference type="InterPro" id="IPR041854">
    <property type="entry name" value="BFD-like_2Fe2S-bd_dom_sf"/>
</dbReference>
<dbReference type="PANTHER" id="PTHR42720">
    <property type="entry name" value="GLYCEROL-3-PHOSPHATE DEHYDROGENASE"/>
    <property type="match status" value="1"/>
</dbReference>
<dbReference type="InterPro" id="IPR036188">
    <property type="entry name" value="FAD/NAD-bd_sf"/>
</dbReference>
<dbReference type="SUPFAM" id="SSF54373">
    <property type="entry name" value="FAD-linked reductases, C-terminal domain"/>
    <property type="match status" value="1"/>
</dbReference>
<name>A0A5N5V2I2_MYCPH</name>
<gene>
    <name evidence="3" type="ORF">MPHL21000_12645</name>
</gene>
<dbReference type="CDD" id="cd19946">
    <property type="entry name" value="GlpA-like_Fer2_BFD-like"/>
    <property type="match status" value="1"/>
</dbReference>
<dbReference type="Gene3D" id="1.10.10.1100">
    <property type="entry name" value="BFD-like [2Fe-2S]-binding domain"/>
    <property type="match status" value="1"/>
</dbReference>
<protein>
    <submittedName>
        <fullName evidence="3">Glycerol-3-phosphate dehydrogenase</fullName>
    </submittedName>
</protein>
<dbReference type="Pfam" id="PF01266">
    <property type="entry name" value="DAO"/>
    <property type="match status" value="1"/>
</dbReference>
<evidence type="ECO:0000259" key="1">
    <source>
        <dbReference type="Pfam" id="PF01266"/>
    </source>
</evidence>
<dbReference type="InterPro" id="IPR007419">
    <property type="entry name" value="BFD-like_2Fe2S-bd_dom"/>
</dbReference>
<evidence type="ECO:0000259" key="2">
    <source>
        <dbReference type="Pfam" id="PF04324"/>
    </source>
</evidence>
<accession>A0A5N5V2I2</accession>
<dbReference type="InterPro" id="IPR006076">
    <property type="entry name" value="FAD-dep_OxRdtase"/>
</dbReference>
<dbReference type="Proteomes" id="UP000325690">
    <property type="component" value="Unassembled WGS sequence"/>
</dbReference>
<dbReference type="Gene3D" id="3.50.50.60">
    <property type="entry name" value="FAD/NAD(P)-binding domain"/>
    <property type="match status" value="1"/>
</dbReference>
<dbReference type="InterPro" id="IPR052745">
    <property type="entry name" value="G3P_Oxidase/Oxidoreductase"/>
</dbReference>
<dbReference type="GeneID" id="74304549"/>
<dbReference type="RefSeq" id="WP_061482210.1">
    <property type="nucleotide sequence ID" value="NZ_ANBO01000011.1"/>
</dbReference>
<dbReference type="Pfam" id="PF04324">
    <property type="entry name" value="Fer2_BFD"/>
    <property type="match status" value="1"/>
</dbReference>